<reference evidence="1" key="1">
    <citation type="submission" date="2023-09" db="EMBL/GenBank/DDBJ databases">
        <title>30 novel species of actinomycetes from the DSMZ collection.</title>
        <authorList>
            <person name="Nouioui I."/>
        </authorList>
    </citation>
    <scope>NUCLEOTIDE SEQUENCE</scope>
    <source>
        <strain evidence="1">DSM 115977</strain>
    </source>
</reference>
<evidence type="ECO:0000313" key="2">
    <source>
        <dbReference type="Proteomes" id="UP001180973"/>
    </source>
</evidence>
<dbReference type="RefSeq" id="WP_311411583.1">
    <property type="nucleotide sequence ID" value="NZ_JAVRFL010000010.1"/>
</dbReference>
<sequence length="146" mass="14859">MGTWAAGPFDNDAAADWCADLDEASPERRPLLVELALREAVREGDFLDSSPGAKAVAASAVVAAHLPGGPPVDSAYAPDFLTAGGRLTLTAELPALALRALDRVLADGSELAELWEEAGELDEFAAALAPIRAALANPTGAVVVGG</sequence>
<accession>A0ABU2WU33</accession>
<evidence type="ECO:0000313" key="1">
    <source>
        <dbReference type="EMBL" id="MDT0529440.1"/>
    </source>
</evidence>
<dbReference type="Proteomes" id="UP001180973">
    <property type="component" value="Unassembled WGS sequence"/>
</dbReference>
<protein>
    <submittedName>
        <fullName evidence="1">DUF4259 domain-containing protein</fullName>
    </submittedName>
</protein>
<proteinExistence type="predicted"/>
<comment type="caution">
    <text evidence="1">The sequence shown here is derived from an EMBL/GenBank/DDBJ whole genome shotgun (WGS) entry which is preliminary data.</text>
</comment>
<dbReference type="Pfam" id="PF14078">
    <property type="entry name" value="DUF4259"/>
    <property type="match status" value="1"/>
</dbReference>
<dbReference type="EMBL" id="JAVRFL010000010">
    <property type="protein sequence ID" value="MDT0529440.1"/>
    <property type="molecule type" value="Genomic_DNA"/>
</dbReference>
<gene>
    <name evidence="1" type="ORF">RM555_10620</name>
</gene>
<name>A0ABU2WU33_9ACTN</name>
<organism evidence="1 2">
    <name type="scientific">Micromonospora reichwaldensis</name>
    <dbReference type="NCBI Taxonomy" id="3075516"/>
    <lineage>
        <taxon>Bacteria</taxon>
        <taxon>Bacillati</taxon>
        <taxon>Actinomycetota</taxon>
        <taxon>Actinomycetes</taxon>
        <taxon>Micromonosporales</taxon>
        <taxon>Micromonosporaceae</taxon>
        <taxon>Micromonospora</taxon>
    </lineage>
</organism>
<dbReference type="InterPro" id="IPR025355">
    <property type="entry name" value="DUF4259"/>
</dbReference>
<keyword evidence="2" id="KW-1185">Reference proteome</keyword>